<dbReference type="EMBL" id="QZEI01000028">
    <property type="protein sequence ID" value="RLV59711.1"/>
    <property type="molecule type" value="Genomic_DNA"/>
</dbReference>
<gene>
    <name evidence="1" type="ORF">D5018_10645</name>
</gene>
<sequence>MSVTSYETINVGLHSQADSSLEGFVPSDIVPRRYIDSRYASRLFNVNCSVIDSNGRSISRTTESFMAQLEFYDCAEEVEGRLARFKSVPKSDSKEVENSEDLLTFDVVKTYFFVLKQQVLNHIVRMK</sequence>
<dbReference type="OrthoDB" id="9909020at2"/>
<dbReference type="Proteomes" id="UP000281474">
    <property type="component" value="Unassembled WGS sequence"/>
</dbReference>
<accession>A0A3L8PWN9</accession>
<evidence type="ECO:0000313" key="1">
    <source>
        <dbReference type="EMBL" id="RLV59711.1"/>
    </source>
</evidence>
<proteinExistence type="predicted"/>
<dbReference type="AlphaFoldDB" id="A0A3L8PWN9"/>
<evidence type="ECO:0000313" key="2">
    <source>
        <dbReference type="Proteomes" id="UP000281474"/>
    </source>
</evidence>
<protein>
    <submittedName>
        <fullName evidence="1">Uncharacterized protein</fullName>
    </submittedName>
</protein>
<organism evidence="1 2">
    <name type="scientific">Parashewanella curva</name>
    <dbReference type="NCBI Taxonomy" id="2338552"/>
    <lineage>
        <taxon>Bacteria</taxon>
        <taxon>Pseudomonadati</taxon>
        <taxon>Pseudomonadota</taxon>
        <taxon>Gammaproteobacteria</taxon>
        <taxon>Alteromonadales</taxon>
        <taxon>Shewanellaceae</taxon>
        <taxon>Parashewanella</taxon>
    </lineage>
</organism>
<dbReference type="RefSeq" id="WP_121838988.1">
    <property type="nucleotide sequence ID" value="NZ_ML014777.1"/>
</dbReference>
<keyword evidence="2" id="KW-1185">Reference proteome</keyword>
<reference evidence="1 2" key="1">
    <citation type="submission" date="2018-09" db="EMBL/GenBank/DDBJ databases">
        <title>Phylogeny of the Shewanellaceae, and recommendation for two new genera, Pseudoshewanella and Parashewanella.</title>
        <authorList>
            <person name="Wang G."/>
        </authorList>
    </citation>
    <scope>NUCLEOTIDE SEQUENCE [LARGE SCALE GENOMIC DNA]</scope>
    <source>
        <strain evidence="1 2">C51</strain>
    </source>
</reference>
<name>A0A3L8PWN9_9GAMM</name>
<comment type="caution">
    <text evidence="1">The sequence shown here is derived from an EMBL/GenBank/DDBJ whole genome shotgun (WGS) entry which is preliminary data.</text>
</comment>